<dbReference type="EMBL" id="JAWIZZ010000053">
    <property type="protein sequence ID" value="KAK5778729.1"/>
    <property type="molecule type" value="Genomic_DNA"/>
</dbReference>
<evidence type="ECO:0000256" key="1">
    <source>
        <dbReference type="SAM" id="Coils"/>
    </source>
</evidence>
<feature type="coiled-coil region" evidence="1">
    <location>
        <begin position="167"/>
        <end position="243"/>
    </location>
</feature>
<evidence type="ECO:0000313" key="3">
    <source>
        <dbReference type="EMBL" id="KAK5778729.1"/>
    </source>
</evidence>
<feature type="region of interest" description="Disordered" evidence="2">
    <location>
        <begin position="273"/>
        <end position="293"/>
    </location>
</feature>
<dbReference type="Proteomes" id="UP001306508">
    <property type="component" value="Unassembled WGS sequence"/>
</dbReference>
<protein>
    <submittedName>
        <fullName evidence="3">Uncharacterized protein</fullName>
    </submittedName>
</protein>
<keyword evidence="4" id="KW-1185">Reference proteome</keyword>
<feature type="compositionally biased region" description="Basic and acidic residues" evidence="2">
    <location>
        <begin position="7"/>
        <end position="25"/>
    </location>
</feature>
<feature type="compositionally biased region" description="Basic residues" evidence="2">
    <location>
        <begin position="26"/>
        <end position="39"/>
    </location>
</feature>
<comment type="caution">
    <text evidence="3">The sequence shown here is derived from an EMBL/GenBank/DDBJ whole genome shotgun (WGS) entry which is preliminary data.</text>
</comment>
<proteinExistence type="predicted"/>
<feature type="compositionally biased region" description="Low complexity" evidence="2">
    <location>
        <begin position="65"/>
        <end position="78"/>
    </location>
</feature>
<evidence type="ECO:0000313" key="4">
    <source>
        <dbReference type="Proteomes" id="UP001306508"/>
    </source>
</evidence>
<sequence length="333" mass="38381">MSENNEVDEKRAKQLEEARKRVQELKKKKKSKNKKNKNKNNKDTETETDNKKYEEEIQNENDPVANTANNNTELNNGINKEENTKEEEEATATTTTKEDGIEEISNDSEVNIVGNESKEIESNEETRLELHNKAFEQSEESNKVDELFGDVSNDNNESDNFLTTIEKEKQEIEIVKLKEQIEKLLEEKKQLKFTNMEQETSIEELQEEVSELKMKLKESEDQINVMTVKLNDTENKLKEIESSRELFNDYNYNHTNTSNTGLKFASFQSSSGGNTPVQSTYSNTTVSPQNVSEHINNKSPQVVVDRVLLDKWKNWNIDMTTWRSIGSGPVVEL</sequence>
<organism evidence="3 4">
    <name type="scientific">Arxiozyma heterogenica</name>
    <dbReference type="NCBI Taxonomy" id="278026"/>
    <lineage>
        <taxon>Eukaryota</taxon>
        <taxon>Fungi</taxon>
        <taxon>Dikarya</taxon>
        <taxon>Ascomycota</taxon>
        <taxon>Saccharomycotina</taxon>
        <taxon>Saccharomycetes</taxon>
        <taxon>Saccharomycetales</taxon>
        <taxon>Saccharomycetaceae</taxon>
        <taxon>Arxiozyma</taxon>
    </lineage>
</organism>
<keyword evidence="1" id="KW-0175">Coiled coil</keyword>
<reference evidence="4" key="1">
    <citation type="submission" date="2023-07" db="EMBL/GenBank/DDBJ databases">
        <title>A draft genome of Kazachstania heterogenica Y-27499.</title>
        <authorList>
            <person name="Donic C."/>
            <person name="Kralova J.S."/>
            <person name="Fidel L."/>
            <person name="Ben-Dor S."/>
            <person name="Jung S."/>
        </authorList>
    </citation>
    <scope>NUCLEOTIDE SEQUENCE [LARGE SCALE GENOMIC DNA]</scope>
    <source>
        <strain evidence="4">Y27499</strain>
    </source>
</reference>
<name>A0AAN7W0C0_9SACH</name>
<evidence type="ECO:0000256" key="2">
    <source>
        <dbReference type="SAM" id="MobiDB-lite"/>
    </source>
</evidence>
<feature type="compositionally biased region" description="Basic and acidic residues" evidence="2">
    <location>
        <begin position="40"/>
        <end position="55"/>
    </location>
</feature>
<gene>
    <name evidence="3" type="ORF">RI543_004401</name>
</gene>
<feature type="compositionally biased region" description="Basic and acidic residues" evidence="2">
    <location>
        <begin position="116"/>
        <end position="125"/>
    </location>
</feature>
<accession>A0AAN7W0C0</accession>
<feature type="region of interest" description="Disordered" evidence="2">
    <location>
        <begin position="1"/>
        <end position="125"/>
    </location>
</feature>
<dbReference type="AlphaFoldDB" id="A0AAN7W0C0"/>